<dbReference type="EMBL" id="NAIA01000003">
    <property type="protein sequence ID" value="OWF65578.1"/>
    <property type="molecule type" value="Genomic_DNA"/>
</dbReference>
<comment type="catalytic activity">
    <reaction evidence="1">
        <text>2-hydroxychromene-2-carboxylate = (3E)-4-(2-hydroxyphenyl)-2-oxobut-3-enoate</text>
        <dbReference type="Rhea" id="RHEA:27401"/>
        <dbReference type="ChEBI" id="CHEBI:59350"/>
        <dbReference type="ChEBI" id="CHEBI:59353"/>
        <dbReference type="EC" id="5.99.1.4"/>
    </reaction>
</comment>
<dbReference type="OrthoDB" id="8560325at2"/>
<reference evidence="4 5" key="1">
    <citation type="submission" date="2017-03" db="EMBL/GenBank/DDBJ databases">
        <title>New species Polynucleobacter sp. MWH-EgelM1-30-B4.</title>
        <authorList>
            <person name="Hahn M.W."/>
        </authorList>
    </citation>
    <scope>NUCLEOTIDE SEQUENCE [LARGE SCALE GENOMIC DNA]</scope>
    <source>
        <strain evidence="4 5">MWH-EgelM1-30-B4</strain>
    </source>
</reference>
<dbReference type="Proteomes" id="UP000196880">
    <property type="component" value="Unassembled WGS sequence"/>
</dbReference>
<keyword evidence="5" id="KW-1185">Reference proteome</keyword>
<dbReference type="AlphaFoldDB" id="A0A210RX51"/>
<dbReference type="Gene3D" id="3.40.30.10">
    <property type="entry name" value="Glutaredoxin"/>
    <property type="match status" value="1"/>
</dbReference>
<dbReference type="GO" id="GO:0006749">
    <property type="term" value="P:glutathione metabolic process"/>
    <property type="evidence" value="ECO:0007669"/>
    <property type="project" value="TreeGrafter"/>
</dbReference>
<dbReference type="GO" id="GO:0018845">
    <property type="term" value="F:2-hydroxychromene-2-carboxylate isomerase activity"/>
    <property type="evidence" value="ECO:0007669"/>
    <property type="project" value="UniProtKB-UniRule"/>
</dbReference>
<dbReference type="EC" id="5.99.1.4" evidence="1"/>
<keyword evidence="1" id="KW-0413">Isomerase</keyword>
<sequence>MSEKTPATLYYDIISPFAYLYIKQRQRLEHQLNITPVPILLGGLFRATDNKGPGEIAAKRPHTYQFCVWQAEKLGIPFRFPEHHPFMTVAAQRLLVQEKANWTMVERAFDYVWVEGKDPNLSWSEFCTYLGLPAETVKPESPEVKAELIANTNQAKADGAFGVPALIFNQHCFWGVDTIDWALDYLARPGMFEETSYSYAGNVPNGLT</sequence>
<proteinExistence type="inferred from homology"/>
<dbReference type="InterPro" id="IPR051924">
    <property type="entry name" value="GST_Kappa/NadH"/>
</dbReference>
<accession>A0A210RX51</accession>
<evidence type="ECO:0000259" key="3">
    <source>
        <dbReference type="Pfam" id="PF01323"/>
    </source>
</evidence>
<dbReference type="PANTHER" id="PTHR42943">
    <property type="entry name" value="GLUTATHIONE S-TRANSFERASE KAPPA"/>
    <property type="match status" value="1"/>
</dbReference>
<dbReference type="InterPro" id="IPR014440">
    <property type="entry name" value="HCCAis_GSTk"/>
</dbReference>
<evidence type="ECO:0000256" key="1">
    <source>
        <dbReference type="PIRNR" id="PIRNR006386"/>
    </source>
</evidence>
<evidence type="ECO:0000313" key="5">
    <source>
        <dbReference type="Proteomes" id="UP000196880"/>
    </source>
</evidence>
<dbReference type="Pfam" id="PF01323">
    <property type="entry name" value="DSBA"/>
    <property type="match status" value="1"/>
</dbReference>
<organism evidence="4 5">
    <name type="scientific">Polynucleobacter hirudinilacicola</name>
    <dbReference type="NCBI Taxonomy" id="1743166"/>
    <lineage>
        <taxon>Bacteria</taxon>
        <taxon>Pseudomonadati</taxon>
        <taxon>Pseudomonadota</taxon>
        <taxon>Betaproteobacteria</taxon>
        <taxon>Burkholderiales</taxon>
        <taxon>Burkholderiaceae</taxon>
        <taxon>Polynucleobacter</taxon>
    </lineage>
</organism>
<evidence type="ECO:0000313" key="4">
    <source>
        <dbReference type="EMBL" id="OWF65578.1"/>
    </source>
</evidence>
<name>A0A210RX51_9BURK</name>
<dbReference type="PANTHER" id="PTHR42943:SF2">
    <property type="entry name" value="GLUTATHIONE S-TRANSFERASE KAPPA 1"/>
    <property type="match status" value="1"/>
</dbReference>
<feature type="domain" description="DSBA-like thioredoxin" evidence="3">
    <location>
        <begin position="9"/>
        <end position="186"/>
    </location>
</feature>
<dbReference type="GO" id="GO:0004602">
    <property type="term" value="F:glutathione peroxidase activity"/>
    <property type="evidence" value="ECO:0007669"/>
    <property type="project" value="TreeGrafter"/>
</dbReference>
<dbReference type="InterPro" id="IPR001853">
    <property type="entry name" value="DSBA-like_thioredoxin_dom"/>
</dbReference>
<dbReference type="GO" id="GO:0004364">
    <property type="term" value="F:glutathione transferase activity"/>
    <property type="evidence" value="ECO:0007669"/>
    <property type="project" value="TreeGrafter"/>
</dbReference>
<feature type="active site" description="Nucleophile" evidence="2">
    <location>
        <position position="15"/>
    </location>
</feature>
<comment type="similarity">
    <text evidence="1">Belongs to the GST superfamily. NadH family.</text>
</comment>
<comment type="caution">
    <text evidence="4">The sequence shown here is derived from an EMBL/GenBank/DDBJ whole genome shotgun (WGS) entry which is preliminary data.</text>
</comment>
<dbReference type="InterPro" id="IPR036249">
    <property type="entry name" value="Thioredoxin-like_sf"/>
</dbReference>
<protein>
    <recommendedName>
        <fullName evidence="1">2-hydroxychromene-2-carboxylate isomerase</fullName>
        <ecNumber evidence="1">5.99.1.4</ecNumber>
    </recommendedName>
</protein>
<dbReference type="PIRSF" id="PIRSF006386">
    <property type="entry name" value="HCCAis_GSTk"/>
    <property type="match status" value="1"/>
</dbReference>
<evidence type="ECO:0000256" key="2">
    <source>
        <dbReference type="PIRSR" id="PIRSR006386-1"/>
    </source>
</evidence>
<dbReference type="RefSeq" id="WP_087909818.1">
    <property type="nucleotide sequence ID" value="NZ_NAIA01000003.1"/>
</dbReference>
<gene>
    <name evidence="4" type="ORF">B6A14_07250</name>
</gene>
<dbReference type="SUPFAM" id="SSF52833">
    <property type="entry name" value="Thioredoxin-like"/>
    <property type="match status" value="1"/>
</dbReference>